<feature type="domain" description="Tubulin/FtsZ 2-layer sandwich" evidence="9">
    <location>
        <begin position="213"/>
        <end position="329"/>
    </location>
</feature>
<dbReference type="PROSITE" id="PS01135">
    <property type="entry name" value="FTSZ_2"/>
    <property type="match status" value="1"/>
</dbReference>
<feature type="binding site" evidence="4">
    <location>
        <position position="193"/>
    </location>
    <ligand>
        <name>GTP</name>
        <dbReference type="ChEBI" id="CHEBI:37565"/>
    </ligand>
</feature>
<feature type="domain" description="Tubulin/FtsZ GTPase" evidence="8">
    <location>
        <begin position="19"/>
        <end position="211"/>
    </location>
</feature>
<name>A0A165M7I1_PELLU</name>
<dbReference type="FunFam" id="3.40.50.1440:FF:000001">
    <property type="entry name" value="Cell division protein FtsZ"/>
    <property type="match status" value="1"/>
</dbReference>
<dbReference type="InterPro" id="IPR045061">
    <property type="entry name" value="FtsZ/CetZ"/>
</dbReference>
<comment type="subunit">
    <text evidence="4">Homodimer. Polymerizes to form a dynamic ring structure in a strictly GTP-dependent manner. Interacts directly with several other division proteins.</text>
</comment>
<dbReference type="InterPro" id="IPR020805">
    <property type="entry name" value="Cell_div_FtsZ_CS"/>
</dbReference>
<dbReference type="InterPro" id="IPR008280">
    <property type="entry name" value="Tub_FtsZ_C"/>
</dbReference>
<evidence type="ECO:0000256" key="1">
    <source>
        <dbReference type="ARBA" id="ARBA00009690"/>
    </source>
</evidence>
<feature type="compositionally biased region" description="Basic and acidic residues" evidence="7">
    <location>
        <begin position="322"/>
        <end position="336"/>
    </location>
</feature>
<feature type="binding site" evidence="4">
    <location>
        <begin position="114"/>
        <end position="116"/>
    </location>
    <ligand>
        <name>GTP</name>
        <dbReference type="ChEBI" id="CHEBI:37565"/>
    </ligand>
</feature>
<dbReference type="InterPro" id="IPR003008">
    <property type="entry name" value="Tubulin_FtsZ_GTPase"/>
</dbReference>
<dbReference type="PROSITE" id="PS01134">
    <property type="entry name" value="FTSZ_1"/>
    <property type="match status" value="1"/>
</dbReference>
<organism evidence="10 11">
    <name type="scientific">Pelodictyon luteolum</name>
    <dbReference type="NCBI Taxonomy" id="1100"/>
    <lineage>
        <taxon>Bacteria</taxon>
        <taxon>Pseudomonadati</taxon>
        <taxon>Chlorobiota</taxon>
        <taxon>Chlorobiia</taxon>
        <taxon>Chlorobiales</taxon>
        <taxon>Chlorobiaceae</taxon>
        <taxon>Chlorobium/Pelodictyon group</taxon>
        <taxon>Pelodictyon</taxon>
    </lineage>
</organism>
<comment type="similarity">
    <text evidence="1 4 6">Belongs to the FtsZ family.</text>
</comment>
<reference evidence="10 11" key="1">
    <citation type="submission" date="2016-03" db="EMBL/GenBank/DDBJ databases">
        <title>Speciation and ecological success in dimly lit waters: horizontal gene transfer in a green sulfur bacteria bloom unveiled by metagenomic assembly.</title>
        <authorList>
            <person name="Llorens-Mares T."/>
            <person name="Liu Z."/>
            <person name="Allen L.Z."/>
            <person name="Rusch D.B."/>
            <person name="Craig M.T."/>
            <person name="Dupont C.L."/>
            <person name="Bryant D.A."/>
            <person name="Casamayor E.O."/>
        </authorList>
    </citation>
    <scope>NUCLEOTIDE SEQUENCE [LARGE SCALE GENOMIC DNA]</scope>
    <source>
        <strain evidence="10">CIII</strain>
    </source>
</reference>
<dbReference type="SMART" id="SM00864">
    <property type="entry name" value="Tubulin"/>
    <property type="match status" value="1"/>
</dbReference>
<dbReference type="GO" id="GO:0051258">
    <property type="term" value="P:protein polymerization"/>
    <property type="evidence" value="ECO:0007669"/>
    <property type="project" value="UniProtKB-UniRule"/>
</dbReference>
<dbReference type="Pfam" id="PF00091">
    <property type="entry name" value="Tubulin"/>
    <property type="match status" value="1"/>
</dbReference>
<feature type="region of interest" description="Disordered" evidence="7">
    <location>
        <begin position="390"/>
        <end position="436"/>
    </location>
</feature>
<dbReference type="InterPro" id="IPR036525">
    <property type="entry name" value="Tubulin/FtsZ_GTPase_sf"/>
</dbReference>
<dbReference type="AlphaFoldDB" id="A0A165M7I1"/>
<dbReference type="GO" id="GO:0000917">
    <property type="term" value="P:division septum assembly"/>
    <property type="evidence" value="ECO:0007669"/>
    <property type="project" value="UniProtKB-KW"/>
</dbReference>
<dbReference type="Pfam" id="PF12327">
    <property type="entry name" value="FtsZ_C"/>
    <property type="match status" value="1"/>
</dbReference>
<dbReference type="EMBL" id="LVWG01000016">
    <property type="protein sequence ID" value="KZK74905.1"/>
    <property type="molecule type" value="Genomic_DNA"/>
</dbReference>
<dbReference type="InterPro" id="IPR018316">
    <property type="entry name" value="Tubulin/FtsZ_2-layer-sand-dom"/>
</dbReference>
<protein>
    <recommendedName>
        <fullName evidence="4 5">Cell division protein FtsZ</fullName>
    </recommendedName>
</protein>
<proteinExistence type="inferred from homology"/>
<dbReference type="PRINTS" id="PR00423">
    <property type="entry name" value="CELLDVISFTSZ"/>
</dbReference>
<dbReference type="InterPro" id="IPR000158">
    <property type="entry name" value="Cell_div_FtsZ"/>
</dbReference>
<dbReference type="RefSeq" id="WP_303680845.1">
    <property type="nucleotide sequence ID" value="NZ_LVWG01000016.1"/>
</dbReference>
<keyword evidence="3 4" id="KW-0342">GTP-binding</keyword>
<dbReference type="InterPro" id="IPR037103">
    <property type="entry name" value="Tubulin/FtsZ-like_C"/>
</dbReference>
<dbReference type="NCBIfam" id="TIGR00065">
    <property type="entry name" value="ftsZ"/>
    <property type="match status" value="1"/>
</dbReference>
<keyword evidence="4" id="KW-0963">Cytoplasm</keyword>
<dbReference type="InterPro" id="IPR024757">
    <property type="entry name" value="FtsZ_C"/>
</dbReference>
<evidence type="ECO:0000313" key="11">
    <source>
        <dbReference type="Proteomes" id="UP000076481"/>
    </source>
</evidence>
<sequence length="436" mass="45912">MAFELDPGLFDSDQSKGVTIRIVGVGGCGGNAVNNMIDRKISGVEYIVMNTDRQALLNSKAPLRVQIGRRATGGLGAGADPAQGRQAADDDRDIIASQLEGADMVFITAGMGKGTGTGAAPVIASIARNMGILTIGVVTRPFGFEGDVKARIADGGIAELRKYIDTLIIVENEKILSIAEEGVSATEAYNMANDVLYRAAKGIADIITSHGHVNVDFADVRSIMSGAGDAVMGSAAAAGERCALKAASDALGSPLLEGISINGSKGVLVNITGGVSMRDLSEAMSFIAEQAGGEAKIINGYVDEQLVGGEVRVTVIVTGFKRKDQEPPKPREREEPQAMMSGMRTVQPRQNRPHNMPFASPQGAAMERPDEDLRVPAYIRKNIQISGPYDAAGRVTDGQGGGFGRASAGRNGEHEDIIQKSQSDLPAHLRRTKNWI</sequence>
<comment type="caution">
    <text evidence="4">Lacks conserved residue(s) required for the propagation of feature annotation.</text>
</comment>
<dbReference type="GO" id="GO:0003924">
    <property type="term" value="F:GTPase activity"/>
    <property type="evidence" value="ECO:0007669"/>
    <property type="project" value="UniProtKB-UniRule"/>
</dbReference>
<evidence type="ECO:0000313" key="10">
    <source>
        <dbReference type="EMBL" id="KZK74905.1"/>
    </source>
</evidence>
<keyword evidence="2 4" id="KW-0547">Nucleotide-binding</keyword>
<dbReference type="GO" id="GO:0043093">
    <property type="term" value="P:FtsZ-dependent cytokinesis"/>
    <property type="evidence" value="ECO:0007669"/>
    <property type="project" value="UniProtKB-UniRule"/>
</dbReference>
<comment type="caution">
    <text evidence="10">The sequence shown here is derived from an EMBL/GenBank/DDBJ whole genome shotgun (WGS) entry which is preliminary data.</text>
</comment>
<gene>
    <name evidence="4" type="primary">ftsZ</name>
    <name evidence="10" type="ORF">A3K90_00010</name>
</gene>
<comment type="function">
    <text evidence="4 6">Essential cell division protein that forms a contractile ring structure (Z ring) at the future cell division site. The regulation of the ring assembly controls the timing and the location of cell division. One of the functions of the FtsZ ring is to recruit other cell division proteins to the septum to produce a new cell wall between the dividing cells. Binds GTP and shows GTPase activity.</text>
</comment>
<dbReference type="PANTHER" id="PTHR30314:SF3">
    <property type="entry name" value="MITOCHONDRIAL DIVISION PROTEIN FSZA"/>
    <property type="match status" value="1"/>
</dbReference>
<keyword evidence="4 6" id="KW-0132">Cell division</keyword>
<evidence type="ECO:0000256" key="4">
    <source>
        <dbReference type="HAMAP-Rule" id="MF_00909"/>
    </source>
</evidence>
<evidence type="ECO:0000259" key="8">
    <source>
        <dbReference type="SMART" id="SM00864"/>
    </source>
</evidence>
<dbReference type="CDD" id="cd02201">
    <property type="entry name" value="FtsZ_type1"/>
    <property type="match status" value="1"/>
</dbReference>
<dbReference type="Proteomes" id="UP000076481">
    <property type="component" value="Unassembled WGS sequence"/>
</dbReference>
<evidence type="ECO:0000256" key="2">
    <source>
        <dbReference type="ARBA" id="ARBA00022741"/>
    </source>
</evidence>
<evidence type="ECO:0000256" key="7">
    <source>
        <dbReference type="SAM" id="MobiDB-lite"/>
    </source>
</evidence>
<dbReference type="SUPFAM" id="SSF52490">
    <property type="entry name" value="Tubulin nucleotide-binding domain-like"/>
    <property type="match status" value="1"/>
</dbReference>
<evidence type="ECO:0000256" key="3">
    <source>
        <dbReference type="ARBA" id="ARBA00023134"/>
    </source>
</evidence>
<dbReference type="GO" id="GO:0032153">
    <property type="term" value="C:cell division site"/>
    <property type="evidence" value="ECO:0007669"/>
    <property type="project" value="UniProtKB-UniRule"/>
</dbReference>
<evidence type="ECO:0000259" key="9">
    <source>
        <dbReference type="SMART" id="SM00865"/>
    </source>
</evidence>
<comment type="subcellular location">
    <subcellularLocation>
        <location evidence="4">Cytoplasm</location>
    </subcellularLocation>
    <text evidence="4">Assembles at midcell at the inner surface of the cytoplasmic membrane.</text>
</comment>
<accession>A0A165M7I1</accession>
<evidence type="ECO:0000256" key="6">
    <source>
        <dbReference type="RuleBase" id="RU000631"/>
    </source>
</evidence>
<feature type="region of interest" description="Disordered" evidence="7">
    <location>
        <begin position="322"/>
        <end position="367"/>
    </location>
</feature>
<dbReference type="SUPFAM" id="SSF55307">
    <property type="entry name" value="Tubulin C-terminal domain-like"/>
    <property type="match status" value="1"/>
</dbReference>
<dbReference type="GO" id="GO:0005525">
    <property type="term" value="F:GTP binding"/>
    <property type="evidence" value="ECO:0007669"/>
    <property type="project" value="UniProtKB-UniRule"/>
</dbReference>
<feature type="binding site" evidence="4">
    <location>
        <position position="149"/>
    </location>
    <ligand>
        <name>GTP</name>
        <dbReference type="ChEBI" id="CHEBI:37565"/>
    </ligand>
</feature>
<dbReference type="HAMAP" id="MF_00909">
    <property type="entry name" value="FtsZ"/>
    <property type="match status" value="1"/>
</dbReference>
<feature type="binding site" evidence="4">
    <location>
        <position position="145"/>
    </location>
    <ligand>
        <name>GTP</name>
        <dbReference type="ChEBI" id="CHEBI:37565"/>
    </ligand>
</feature>
<evidence type="ECO:0000256" key="5">
    <source>
        <dbReference type="NCBIfam" id="TIGR00065"/>
    </source>
</evidence>
<keyword evidence="4 6" id="KW-0717">Septation</keyword>
<dbReference type="Gene3D" id="3.40.50.1440">
    <property type="entry name" value="Tubulin/FtsZ, GTPase domain"/>
    <property type="match status" value="1"/>
</dbReference>
<dbReference type="SMART" id="SM00865">
    <property type="entry name" value="Tubulin_C"/>
    <property type="match status" value="1"/>
</dbReference>
<dbReference type="Gene3D" id="3.30.1330.20">
    <property type="entry name" value="Tubulin/FtsZ, C-terminal domain"/>
    <property type="match status" value="1"/>
</dbReference>
<dbReference type="PANTHER" id="PTHR30314">
    <property type="entry name" value="CELL DIVISION PROTEIN FTSZ-RELATED"/>
    <property type="match status" value="1"/>
</dbReference>
<keyword evidence="4 6" id="KW-0131">Cell cycle</keyword>
<dbReference type="GO" id="GO:0005737">
    <property type="term" value="C:cytoplasm"/>
    <property type="evidence" value="ECO:0007669"/>
    <property type="project" value="UniProtKB-SubCell"/>
</dbReference>